<comment type="subcellular location">
    <subcellularLocation>
        <location evidence="2 13">Cytoplasm</location>
    </subcellularLocation>
</comment>
<evidence type="ECO:0000256" key="5">
    <source>
        <dbReference type="ARBA" id="ARBA00022695"/>
    </source>
</evidence>
<keyword evidence="3 13" id="KW-0963">Cytoplasm</keyword>
<comment type="catalytic activity">
    <reaction evidence="12 13">
        <text>DNA(n) + a 2'-deoxyribonucleoside 5'-triphosphate = DNA(n+1) + diphosphate</text>
        <dbReference type="Rhea" id="RHEA:22508"/>
        <dbReference type="Rhea" id="RHEA-COMP:17339"/>
        <dbReference type="Rhea" id="RHEA-COMP:17340"/>
        <dbReference type="ChEBI" id="CHEBI:33019"/>
        <dbReference type="ChEBI" id="CHEBI:61560"/>
        <dbReference type="ChEBI" id="CHEBI:173112"/>
        <dbReference type="EC" id="2.7.7.7"/>
    </reaction>
</comment>
<gene>
    <name evidence="13" type="primary">polC</name>
    <name evidence="16" type="ORF">SAMN02745135_01884</name>
</gene>
<evidence type="ECO:0000256" key="11">
    <source>
        <dbReference type="ARBA" id="ARBA00025611"/>
    </source>
</evidence>
<evidence type="ECO:0000256" key="10">
    <source>
        <dbReference type="ARBA" id="ARBA00022932"/>
    </source>
</evidence>
<dbReference type="SUPFAM" id="SSF160975">
    <property type="entry name" value="AF1531-like"/>
    <property type="match status" value="1"/>
</dbReference>
<dbReference type="InterPro" id="IPR044923">
    <property type="entry name" value="PolC_middle_finger_sf"/>
</dbReference>
<dbReference type="InterPro" id="IPR040982">
    <property type="entry name" value="DNA_pol3_finger"/>
</dbReference>
<keyword evidence="6 13" id="KW-0235">DNA replication</keyword>
<dbReference type="Gene3D" id="2.40.50.140">
    <property type="entry name" value="Nucleic acid-binding proteins"/>
    <property type="match status" value="1"/>
</dbReference>
<dbReference type="SUPFAM" id="SSF53098">
    <property type="entry name" value="Ribonuclease H-like"/>
    <property type="match status" value="1"/>
</dbReference>
<evidence type="ECO:0000256" key="1">
    <source>
        <dbReference type="ARBA" id="ARBA00003452"/>
    </source>
</evidence>
<dbReference type="CDD" id="cd06127">
    <property type="entry name" value="DEDDh"/>
    <property type="match status" value="1"/>
</dbReference>
<dbReference type="InterPro" id="IPR024754">
    <property type="entry name" value="DNA_PolC-like_N_II"/>
</dbReference>
<dbReference type="InterPro" id="IPR012340">
    <property type="entry name" value="NA-bd_OB-fold"/>
</dbReference>
<dbReference type="Pfam" id="PF14579">
    <property type="entry name" value="HHH_6"/>
    <property type="match status" value="1"/>
</dbReference>
<dbReference type="Pfam" id="PF17657">
    <property type="entry name" value="DNA_pol3_finger"/>
    <property type="match status" value="1"/>
</dbReference>
<evidence type="ECO:0000256" key="12">
    <source>
        <dbReference type="ARBA" id="ARBA00049244"/>
    </source>
</evidence>
<comment type="similarity">
    <text evidence="13">Belongs to the DNA polymerase type-C family. PolC subfamily.</text>
</comment>
<dbReference type="EC" id="2.7.7.7" evidence="13"/>
<proteinExistence type="inferred from homology"/>
<dbReference type="NCBIfam" id="TIGR00573">
    <property type="entry name" value="dnaq"/>
    <property type="match status" value="1"/>
</dbReference>
<dbReference type="InterPro" id="IPR006308">
    <property type="entry name" value="Pol_III_a_PolC-type_gram_pos"/>
</dbReference>
<dbReference type="GO" id="GO:0005737">
    <property type="term" value="C:cytoplasm"/>
    <property type="evidence" value="ECO:0007669"/>
    <property type="project" value="UniProtKB-SubCell"/>
</dbReference>
<evidence type="ECO:0000256" key="8">
    <source>
        <dbReference type="ARBA" id="ARBA00022801"/>
    </source>
</evidence>
<keyword evidence="9 13" id="KW-0269">Exonuclease</keyword>
<evidence type="ECO:0000313" key="16">
    <source>
        <dbReference type="EMBL" id="SHH73449.1"/>
    </source>
</evidence>
<dbReference type="InterPro" id="IPR004365">
    <property type="entry name" value="NA-bd_OB_tRNA"/>
</dbReference>
<dbReference type="InterPro" id="IPR006054">
    <property type="entry name" value="DnaQ"/>
</dbReference>
<dbReference type="CDD" id="cd07435">
    <property type="entry name" value="PHP_PolIIIA_POLC"/>
    <property type="match status" value="1"/>
</dbReference>
<dbReference type="CDD" id="cd04484">
    <property type="entry name" value="polC_OBF"/>
    <property type="match status" value="1"/>
</dbReference>
<dbReference type="InterPro" id="IPR012337">
    <property type="entry name" value="RNaseH-like_sf"/>
</dbReference>
<dbReference type="Pfam" id="PF01336">
    <property type="entry name" value="tRNA_anti-codon"/>
    <property type="match status" value="1"/>
</dbReference>
<dbReference type="Gene3D" id="6.10.140.1510">
    <property type="match status" value="1"/>
</dbReference>
<dbReference type="Gene3D" id="1.10.150.870">
    <property type="match status" value="1"/>
</dbReference>
<evidence type="ECO:0000259" key="14">
    <source>
        <dbReference type="SMART" id="SM00479"/>
    </source>
</evidence>
<dbReference type="InterPro" id="IPR013520">
    <property type="entry name" value="Ribonucl_H"/>
</dbReference>
<keyword evidence="17" id="KW-1185">Reference proteome</keyword>
<dbReference type="GO" id="GO:0006261">
    <property type="term" value="P:DNA-templated DNA replication"/>
    <property type="evidence" value="ECO:0007669"/>
    <property type="project" value="UniProtKB-UniRule"/>
</dbReference>
<dbReference type="HAMAP" id="MF_00356">
    <property type="entry name" value="DNApol_PolC"/>
    <property type="match status" value="1"/>
</dbReference>
<evidence type="ECO:0000256" key="9">
    <source>
        <dbReference type="ARBA" id="ARBA00022839"/>
    </source>
</evidence>
<evidence type="ECO:0000256" key="2">
    <source>
        <dbReference type="ARBA" id="ARBA00004496"/>
    </source>
</evidence>
<dbReference type="Gene3D" id="3.30.1900.20">
    <property type="match status" value="2"/>
</dbReference>
<keyword evidence="4 13" id="KW-0808">Transferase</keyword>
<keyword evidence="8 13" id="KW-0378">Hydrolase</keyword>
<dbReference type="SMART" id="SM00481">
    <property type="entry name" value="POLIIIAc"/>
    <property type="match status" value="1"/>
</dbReference>
<dbReference type="PANTHER" id="PTHR32294">
    <property type="entry name" value="DNA POLYMERASE III SUBUNIT ALPHA"/>
    <property type="match status" value="1"/>
</dbReference>
<keyword evidence="5 13" id="KW-0548">Nucleotidyltransferase</keyword>
<dbReference type="InterPro" id="IPR004805">
    <property type="entry name" value="DnaE2/DnaE/PolC"/>
</dbReference>
<name>A0A1M5VDX6_9FIRM</name>
<dbReference type="Gene3D" id="1.10.150.700">
    <property type="entry name" value="PolC, middle finger domain"/>
    <property type="match status" value="1"/>
</dbReference>
<organism evidence="16 17">
    <name type="scientific">Caloranaerobacter azorensis DSM 13643</name>
    <dbReference type="NCBI Taxonomy" id="1121264"/>
    <lineage>
        <taxon>Bacteria</taxon>
        <taxon>Bacillati</taxon>
        <taxon>Bacillota</taxon>
        <taxon>Tissierellia</taxon>
        <taxon>Tissierellales</taxon>
        <taxon>Thermohalobacteraceae</taxon>
        <taxon>Caloranaerobacter</taxon>
    </lineage>
</organism>
<dbReference type="InterPro" id="IPR036397">
    <property type="entry name" value="RNaseH_sf"/>
</dbReference>
<evidence type="ECO:0000313" key="17">
    <source>
        <dbReference type="Proteomes" id="UP000183967"/>
    </source>
</evidence>
<evidence type="ECO:0000256" key="7">
    <source>
        <dbReference type="ARBA" id="ARBA00022722"/>
    </source>
</evidence>
<keyword evidence="7 13" id="KW-0540">Nuclease</keyword>
<dbReference type="OrthoDB" id="9804290at2"/>
<protein>
    <recommendedName>
        <fullName evidence="13">DNA polymerase III PolC-type</fullName>
        <shortName evidence="13">PolIII</shortName>
        <ecNumber evidence="13">2.7.7.7</ecNumber>
    </recommendedName>
</protein>
<feature type="domain" description="Exonuclease" evidence="14">
    <location>
        <begin position="419"/>
        <end position="584"/>
    </location>
</feature>
<dbReference type="InterPro" id="IPR029460">
    <property type="entry name" value="DNAPol_HHH"/>
</dbReference>
<dbReference type="NCBIfam" id="TIGR01405">
    <property type="entry name" value="polC_Gram_pos"/>
    <property type="match status" value="1"/>
</dbReference>
<dbReference type="SUPFAM" id="SSF50249">
    <property type="entry name" value="Nucleic acid-binding proteins"/>
    <property type="match status" value="1"/>
</dbReference>
<evidence type="ECO:0000256" key="3">
    <source>
        <dbReference type="ARBA" id="ARBA00022490"/>
    </source>
</evidence>
<evidence type="ECO:0000256" key="6">
    <source>
        <dbReference type="ARBA" id="ARBA00022705"/>
    </source>
</evidence>
<dbReference type="EMBL" id="FQXO01000057">
    <property type="protein sequence ID" value="SHH73449.1"/>
    <property type="molecule type" value="Genomic_DNA"/>
</dbReference>
<feature type="domain" description="Polymerase/histidinol phosphatase N-terminal" evidence="15">
    <location>
        <begin position="335"/>
        <end position="402"/>
    </location>
</feature>
<evidence type="ECO:0000256" key="13">
    <source>
        <dbReference type="HAMAP-Rule" id="MF_00356"/>
    </source>
</evidence>
<dbReference type="GO" id="GO:0003677">
    <property type="term" value="F:DNA binding"/>
    <property type="evidence" value="ECO:0007669"/>
    <property type="project" value="UniProtKB-UniRule"/>
</dbReference>
<dbReference type="PANTHER" id="PTHR32294:SF5">
    <property type="entry name" value="DNA POLYMERASE III POLC-TYPE"/>
    <property type="match status" value="1"/>
</dbReference>
<dbReference type="Pfam" id="PF02811">
    <property type="entry name" value="PHP"/>
    <property type="match status" value="1"/>
</dbReference>
<dbReference type="FunFam" id="3.30.420.10:FF:000045">
    <property type="entry name" value="3'-5' exonuclease DinG"/>
    <property type="match status" value="1"/>
</dbReference>
<dbReference type="Proteomes" id="UP000183967">
    <property type="component" value="Unassembled WGS sequence"/>
</dbReference>
<dbReference type="InterPro" id="IPR011708">
    <property type="entry name" value="DNA_pol3_alpha_NTPase_dom"/>
</dbReference>
<sequence>MNSFEDKYFGKKMAKVNIKVPEPIYSTIIEKVKYSSQNNSLDLLLSSKEILNFSELEKIKLELINKIKGLDKINFLIKYIEQGENLKVIIKKFWNNIIFLIHKEIPSSIGWTNNLKWSVEREILYLHLENEFIYKSLVNKKINEIIEKTLLDNFGLEIKVNFIYEEESADIRLYNELKEKEEKNFIIKITEKQNNEKSNNDKKSNMEQVKKINGGSLIYGKNFDDETIKISEINTNTGLATVEGEIFDLEIKELKNNKKLYVFNITDYTNSITVKIFANDKVQEKLNLNIKNGTFVKINGDVVYDTFLRQIIIIAKSIKLAEKNKRHDTSTEKRVELHVHTQMSAMDGMSSFSDIAKRASEWGHKAIAITDHGVVQSFPEGMEAAEKYGIKVLYGVEGYLVNDSKLIVSNYNKEKLDCEYVVFDIETTGLSPFNDKITEIGAVKIKGNQIIDRFSQLINPEIEIPEKIVKLTGINNEMVADKPTIEEVLPKFLDFINGCVLVAHNASFDVSFIRVNCNKYGFKLANPILDTLELSRNLFPNLKSHKLNVLAKHLNVKLENHHRAVDDSEATAKIFLKCLLMLKEKGVSELSEINTVFSNNNFKTSETYHIVIFAKNQRGLKSLYKIISESHLKYFHRKPRIPKSLLAKYREDLIFGTACEAGELYKALLKGKDFNEIRGIVNFYDYLEIQPVENNLHLIRNGIVKDIEELKLINKKIVELGEKFKKPVVATGDVHFLDPHDEVYRRILMHGQGFSDADNQAPLYFKTTDEMLKDFEYLGEDKAKEVVIYNTNLISDMIEDILPIPKGTFPPKIEGAEEELRQMTYEKAKKIYGENLPSIVKGRLDRELNSIISNGYAVLYIIAQKLVTKSLRDGYLVGSRGSVGSSFVATMSDITEVNPLPPHYVCPNCKNSEFITDGSVGSGADLPDKICPKCGTKYNKDGHDIPFEVFLGFEGDKEPDIDLNFAGEYQPIAHKYTEQLFGKGYVFRAGTIGTIAEKTAYGFIKKYFEEKGIAVNSAEINRLVKGCTGIKRTSGQHPGGLMVVPNDKEIFDFCPIQYPADDKSSGVITTHFDYHSISGRILKLDILGHDVPTIIKMLEDLTGVDPQKIPLDDEQTMKIFTSTEPLGISKEESGFEVGTLGIPEFGTKFVRQMLIDTKPTTFAELVRISGLSHGTDVWLNNAQDLVRDGVAKLSEVISTRDDIMLYLIYKGLDKKRSFKIMEKVRKGKGLSQEDEDYMREMNVPDWYIESCKKIKYMFPKAHAVAYVMMSFRIAYFKVHYPEAFYATYFTSKAADFDAELITKGPEIIKKKITELEELGNSKTAKEKNLLTVLEVALEMYLRGFKFCKVDLYESDSDKFIITKRGILPPLKSLQGVGENAARSIVKERINGEFLSIEDLVNRTKVTKTVIEALKNHGCLEDMPESNQLSLLQFVI</sequence>
<dbReference type="NCBIfam" id="NF001688">
    <property type="entry name" value="PRK00448.1"/>
    <property type="match status" value="1"/>
</dbReference>
<dbReference type="RefSeq" id="WP_083599577.1">
    <property type="nucleotide sequence ID" value="NZ_FQXO01000057.1"/>
</dbReference>
<dbReference type="InterPro" id="IPR004013">
    <property type="entry name" value="PHP_dom"/>
</dbReference>
<dbReference type="Gene3D" id="3.20.20.140">
    <property type="entry name" value="Metal-dependent hydrolases"/>
    <property type="match status" value="2"/>
</dbReference>
<accession>A0A1M5VDX6</accession>
<comment type="function">
    <text evidence="11">DNA polymerase III is a complex, multichain enzyme responsible for most of the replicative synthesis in bacteria. This DNA polymerase also exhibits 3' to 5' exonuclease activity. The alpha chain is the DNA polymerase.</text>
</comment>
<dbReference type="SMART" id="SM00479">
    <property type="entry name" value="EXOIII"/>
    <property type="match status" value="1"/>
</dbReference>
<dbReference type="Gene3D" id="3.30.420.10">
    <property type="entry name" value="Ribonuclease H-like superfamily/Ribonuclease H"/>
    <property type="match status" value="1"/>
</dbReference>
<keyword evidence="10 13" id="KW-0239">DNA-directed DNA polymerase</keyword>
<dbReference type="GO" id="GO:0003887">
    <property type="term" value="F:DNA-directed DNA polymerase activity"/>
    <property type="evidence" value="ECO:0007669"/>
    <property type="project" value="UniProtKB-UniRule"/>
</dbReference>
<dbReference type="Pfam" id="PF07733">
    <property type="entry name" value="DNA_pol3_alpha"/>
    <property type="match status" value="2"/>
</dbReference>
<evidence type="ECO:0000256" key="4">
    <source>
        <dbReference type="ARBA" id="ARBA00022679"/>
    </source>
</evidence>
<comment type="function">
    <text evidence="1 13">Required for replicative DNA synthesis. This DNA polymerase also exhibits 3' to 5' exonuclease activity.</text>
</comment>
<dbReference type="GO" id="GO:0008408">
    <property type="term" value="F:3'-5' exonuclease activity"/>
    <property type="evidence" value="ECO:0007669"/>
    <property type="project" value="UniProtKB-UniRule"/>
</dbReference>
<reference evidence="17" key="1">
    <citation type="submission" date="2016-11" db="EMBL/GenBank/DDBJ databases">
        <authorList>
            <person name="Varghese N."/>
            <person name="Submissions S."/>
        </authorList>
    </citation>
    <scope>NUCLEOTIDE SEQUENCE [LARGE SCALE GENOMIC DNA]</scope>
    <source>
        <strain evidence="17">DSM 13643</strain>
    </source>
</reference>
<evidence type="ECO:0000259" key="15">
    <source>
        <dbReference type="SMART" id="SM00481"/>
    </source>
</evidence>
<dbReference type="InterPro" id="IPR003141">
    <property type="entry name" value="Pol/His_phosphatase_N"/>
</dbReference>
<dbReference type="Pfam" id="PF11490">
    <property type="entry name" value="DNA_pol3_a_NII"/>
    <property type="match status" value="1"/>
</dbReference>
<dbReference type="Pfam" id="PF00929">
    <property type="entry name" value="RNase_T"/>
    <property type="match status" value="1"/>
</dbReference>